<dbReference type="AlphaFoldDB" id="A0A268S4B3"/>
<protein>
    <submittedName>
        <fullName evidence="1">Uncharacterized protein</fullName>
    </submittedName>
</protein>
<gene>
    <name evidence="1" type="ORF">CHH61_03795</name>
</gene>
<name>A0A268S4B3_SHOCL</name>
<sequence length="160" mass="18956">MKQYRLGYDFLFLPRKSFKYKNDYIGAMSINVLFNVFNDDGSEKFFESDDGDLRDQTIAFHNGEHSYLFKLIICSFDREEILTFAPNISLLRKSDFSFSWEIESYWKDIDKGFLEPEKITETEFMDIMKNNKDAFDNSDNHSAQTTSYFTQEIETTSLNR</sequence>
<dbReference type="EMBL" id="NPBS01000016">
    <property type="protein sequence ID" value="PAF27355.1"/>
    <property type="molecule type" value="Genomic_DNA"/>
</dbReference>
<evidence type="ECO:0000313" key="2">
    <source>
        <dbReference type="Proteomes" id="UP000216133"/>
    </source>
</evidence>
<organism evidence="1 2">
    <name type="scientific">Shouchella clausii</name>
    <name type="common">Alkalihalobacillus clausii</name>
    <dbReference type="NCBI Taxonomy" id="79880"/>
    <lineage>
        <taxon>Bacteria</taxon>
        <taxon>Bacillati</taxon>
        <taxon>Bacillota</taxon>
        <taxon>Bacilli</taxon>
        <taxon>Bacillales</taxon>
        <taxon>Bacillaceae</taxon>
        <taxon>Shouchella</taxon>
    </lineage>
</organism>
<comment type="caution">
    <text evidence="1">The sequence shown here is derived from an EMBL/GenBank/DDBJ whole genome shotgun (WGS) entry which is preliminary data.</text>
</comment>
<reference evidence="1 2" key="1">
    <citation type="submission" date="2017-07" db="EMBL/GenBank/DDBJ databases">
        <title>Isolation and whole genome analysis of endospore-forming bacteria from heroin.</title>
        <authorList>
            <person name="Kalinowski J."/>
            <person name="Ahrens B."/>
            <person name="Al-Dilaimi A."/>
            <person name="Winkler A."/>
            <person name="Wibberg D."/>
            <person name="Schleenbecker U."/>
            <person name="Ruckert C."/>
            <person name="Wolfel R."/>
            <person name="Grass G."/>
        </authorList>
    </citation>
    <scope>NUCLEOTIDE SEQUENCE [LARGE SCALE GENOMIC DNA]</scope>
    <source>
        <strain evidence="1 2">7523-2</strain>
    </source>
</reference>
<dbReference type="Proteomes" id="UP000216133">
    <property type="component" value="Unassembled WGS sequence"/>
</dbReference>
<proteinExistence type="predicted"/>
<accession>A0A268S4B3</accession>
<dbReference type="RefSeq" id="WP_095327854.1">
    <property type="nucleotide sequence ID" value="NZ_NPBS01000016.1"/>
</dbReference>
<evidence type="ECO:0000313" key="1">
    <source>
        <dbReference type="EMBL" id="PAF27355.1"/>
    </source>
</evidence>